<evidence type="ECO:0008006" key="4">
    <source>
        <dbReference type="Google" id="ProtNLM"/>
    </source>
</evidence>
<sequence length="71" mass="8260">MHRANGRLRSLLRVLLGLEIYIFRSSLLMNDWNDLEKKTFSLDAEAMNALFYALDKNESNRVYACDSAFDI</sequence>
<keyword evidence="1" id="KW-0732">Signal</keyword>
<evidence type="ECO:0000256" key="1">
    <source>
        <dbReference type="SAM" id="SignalP"/>
    </source>
</evidence>
<dbReference type="AlphaFoldDB" id="A0AAV8QC06"/>
<comment type="caution">
    <text evidence="2">The sequence shown here is derived from an EMBL/GenBank/DDBJ whole genome shotgun (WGS) entry which is preliminary data.</text>
</comment>
<feature type="signal peptide" evidence="1">
    <location>
        <begin position="1"/>
        <end position="17"/>
    </location>
</feature>
<evidence type="ECO:0000313" key="3">
    <source>
        <dbReference type="Proteomes" id="UP001222027"/>
    </source>
</evidence>
<accession>A0AAV8QC06</accession>
<reference evidence="2 3" key="1">
    <citation type="submission" date="2022-12" db="EMBL/GenBank/DDBJ databases">
        <title>Chromosome-scale assembly of the Ensete ventricosum genome.</title>
        <authorList>
            <person name="Dussert Y."/>
            <person name="Stocks J."/>
            <person name="Wendawek A."/>
            <person name="Woldeyes F."/>
            <person name="Nichols R.A."/>
            <person name="Borrell J.S."/>
        </authorList>
    </citation>
    <scope>NUCLEOTIDE SEQUENCE [LARGE SCALE GENOMIC DNA]</scope>
    <source>
        <strain evidence="3">cv. Maze</strain>
        <tissue evidence="2">Seeds</tissue>
    </source>
</reference>
<proteinExistence type="predicted"/>
<dbReference type="Proteomes" id="UP001222027">
    <property type="component" value="Unassembled WGS sequence"/>
</dbReference>
<protein>
    <recommendedName>
        <fullName evidence="4">EF-hand domain-containing protein</fullName>
    </recommendedName>
</protein>
<name>A0AAV8QC06_ENSVE</name>
<gene>
    <name evidence="2" type="ORF">OPV22_028926</name>
</gene>
<keyword evidence="3" id="KW-1185">Reference proteome</keyword>
<organism evidence="2 3">
    <name type="scientific">Ensete ventricosum</name>
    <name type="common">Abyssinian banana</name>
    <name type="synonym">Musa ensete</name>
    <dbReference type="NCBI Taxonomy" id="4639"/>
    <lineage>
        <taxon>Eukaryota</taxon>
        <taxon>Viridiplantae</taxon>
        <taxon>Streptophyta</taxon>
        <taxon>Embryophyta</taxon>
        <taxon>Tracheophyta</taxon>
        <taxon>Spermatophyta</taxon>
        <taxon>Magnoliopsida</taxon>
        <taxon>Liliopsida</taxon>
        <taxon>Zingiberales</taxon>
        <taxon>Musaceae</taxon>
        <taxon>Ensete</taxon>
    </lineage>
</organism>
<feature type="chain" id="PRO_5043597207" description="EF-hand domain-containing protein" evidence="1">
    <location>
        <begin position="18"/>
        <end position="71"/>
    </location>
</feature>
<evidence type="ECO:0000313" key="2">
    <source>
        <dbReference type="EMBL" id="KAJ8466374.1"/>
    </source>
</evidence>
<dbReference type="EMBL" id="JAQQAF010000008">
    <property type="protein sequence ID" value="KAJ8466374.1"/>
    <property type="molecule type" value="Genomic_DNA"/>
</dbReference>